<reference evidence="2 3" key="1">
    <citation type="journal article" date="2023" name="Plants (Basel)">
        <title>Bridging the Gap: Combining Genomics and Transcriptomics Approaches to Understand Stylosanthes scabra, an Orphan Legume from the Brazilian Caatinga.</title>
        <authorList>
            <person name="Ferreira-Neto J.R.C."/>
            <person name="da Silva M.D."/>
            <person name="Binneck E."/>
            <person name="de Melo N.F."/>
            <person name="da Silva R.H."/>
            <person name="de Melo A.L.T.M."/>
            <person name="Pandolfi V."/>
            <person name="Bustamante F.O."/>
            <person name="Brasileiro-Vidal A.C."/>
            <person name="Benko-Iseppon A.M."/>
        </authorList>
    </citation>
    <scope>NUCLEOTIDE SEQUENCE [LARGE SCALE GENOMIC DNA]</scope>
    <source>
        <tissue evidence="2">Leaves</tissue>
    </source>
</reference>
<evidence type="ECO:0000256" key="1">
    <source>
        <dbReference type="SAM" id="MobiDB-lite"/>
    </source>
</evidence>
<evidence type="ECO:0000313" key="3">
    <source>
        <dbReference type="Proteomes" id="UP001341840"/>
    </source>
</evidence>
<dbReference type="EMBL" id="JASCZI010120923">
    <property type="protein sequence ID" value="MED6157685.1"/>
    <property type="molecule type" value="Genomic_DNA"/>
</dbReference>
<accession>A0ABU6UB57</accession>
<gene>
    <name evidence="2" type="ORF">PIB30_025629</name>
</gene>
<keyword evidence="3" id="KW-1185">Reference proteome</keyword>
<organism evidence="2 3">
    <name type="scientific">Stylosanthes scabra</name>
    <dbReference type="NCBI Taxonomy" id="79078"/>
    <lineage>
        <taxon>Eukaryota</taxon>
        <taxon>Viridiplantae</taxon>
        <taxon>Streptophyta</taxon>
        <taxon>Embryophyta</taxon>
        <taxon>Tracheophyta</taxon>
        <taxon>Spermatophyta</taxon>
        <taxon>Magnoliopsida</taxon>
        <taxon>eudicotyledons</taxon>
        <taxon>Gunneridae</taxon>
        <taxon>Pentapetalae</taxon>
        <taxon>rosids</taxon>
        <taxon>fabids</taxon>
        <taxon>Fabales</taxon>
        <taxon>Fabaceae</taxon>
        <taxon>Papilionoideae</taxon>
        <taxon>50 kb inversion clade</taxon>
        <taxon>dalbergioids sensu lato</taxon>
        <taxon>Dalbergieae</taxon>
        <taxon>Pterocarpus clade</taxon>
        <taxon>Stylosanthes</taxon>
    </lineage>
</organism>
<name>A0ABU6UB57_9FABA</name>
<protein>
    <submittedName>
        <fullName evidence="2">Uncharacterized protein</fullName>
    </submittedName>
</protein>
<proteinExistence type="predicted"/>
<feature type="compositionally biased region" description="Acidic residues" evidence="1">
    <location>
        <begin position="141"/>
        <end position="151"/>
    </location>
</feature>
<sequence length="158" mass="16958">MAVESAVDNLVLKELVEPAVTRPTAQIPFIGTAVESAVNKLLSKELMEPAVTRPTARILVITVVNPCRRDPTLASRGIRIAVTDLTSFIPIQSYGGFASKAAVLGQNHVSGSSYDPYDFFADESDGKESCESLELKTPPNSEDELSDGDVDDVFPVFA</sequence>
<comment type="caution">
    <text evidence="2">The sequence shown here is derived from an EMBL/GenBank/DDBJ whole genome shotgun (WGS) entry which is preliminary data.</text>
</comment>
<feature type="region of interest" description="Disordered" evidence="1">
    <location>
        <begin position="130"/>
        <end position="151"/>
    </location>
</feature>
<evidence type="ECO:0000313" key="2">
    <source>
        <dbReference type="EMBL" id="MED6157685.1"/>
    </source>
</evidence>
<dbReference type="Proteomes" id="UP001341840">
    <property type="component" value="Unassembled WGS sequence"/>
</dbReference>